<comment type="caution">
    <text evidence="2">The sequence shown here is derived from an EMBL/GenBank/DDBJ whole genome shotgun (WGS) entry which is preliminary data.</text>
</comment>
<feature type="chain" id="PRO_5040367013" evidence="1">
    <location>
        <begin position="20"/>
        <end position="106"/>
    </location>
</feature>
<reference evidence="3" key="1">
    <citation type="journal article" date="2020" name="Stud. Mycol.">
        <title>101 Dothideomycetes genomes: A test case for predicting lifestyles and emergence of pathogens.</title>
        <authorList>
            <person name="Haridas S."/>
            <person name="Albert R."/>
            <person name="Binder M."/>
            <person name="Bloem J."/>
            <person name="LaButti K."/>
            <person name="Salamov A."/>
            <person name="Andreopoulos B."/>
            <person name="Baker S."/>
            <person name="Barry K."/>
            <person name="Bills G."/>
            <person name="Bluhm B."/>
            <person name="Cannon C."/>
            <person name="Castanera R."/>
            <person name="Culley D."/>
            <person name="Daum C."/>
            <person name="Ezra D."/>
            <person name="Gonzalez J."/>
            <person name="Henrissat B."/>
            <person name="Kuo A."/>
            <person name="Liang C."/>
            <person name="Lipzen A."/>
            <person name="Lutzoni F."/>
            <person name="Magnuson J."/>
            <person name="Mondo S."/>
            <person name="Nolan M."/>
            <person name="Ohm R."/>
            <person name="Pangilinan J."/>
            <person name="Park H.-J."/>
            <person name="Ramirez L."/>
            <person name="Alfaro M."/>
            <person name="Sun H."/>
            <person name="Tritt A."/>
            <person name="Yoshinaga Y."/>
            <person name="Zwiers L.-H."/>
            <person name="Turgeon B."/>
            <person name="Goodwin S."/>
            <person name="Spatafora J."/>
            <person name="Crous P."/>
            <person name="Grigoriev I."/>
        </authorList>
    </citation>
    <scope>NUCLEOTIDE SEQUENCE [LARGE SCALE GENOMIC DNA]</scope>
    <source>
        <strain evidence="3">CBS 304.66</strain>
    </source>
</reference>
<organism evidence="2 3">
    <name type="scientific">Lojkania enalia</name>
    <dbReference type="NCBI Taxonomy" id="147567"/>
    <lineage>
        <taxon>Eukaryota</taxon>
        <taxon>Fungi</taxon>
        <taxon>Dikarya</taxon>
        <taxon>Ascomycota</taxon>
        <taxon>Pezizomycotina</taxon>
        <taxon>Dothideomycetes</taxon>
        <taxon>Pleosporomycetidae</taxon>
        <taxon>Pleosporales</taxon>
        <taxon>Pleosporales incertae sedis</taxon>
        <taxon>Lojkania</taxon>
    </lineage>
</organism>
<name>A0A9P4K6E8_9PLEO</name>
<dbReference type="EMBL" id="ML986633">
    <property type="protein sequence ID" value="KAF2262973.1"/>
    <property type="molecule type" value="Genomic_DNA"/>
</dbReference>
<sequence length="106" mass="11937">MKFITAFLLTTALAQYSSIDFIWYSDSICQSKPDLGHWMLIQGSAEQCIALTPPTGQQSTRWFNNNLTKPITVYNQTGCYSSSNHYNIIPKQTGCFAQAVRSIKFS</sequence>
<evidence type="ECO:0000313" key="2">
    <source>
        <dbReference type="EMBL" id="KAF2262973.1"/>
    </source>
</evidence>
<feature type="signal peptide" evidence="1">
    <location>
        <begin position="1"/>
        <end position="19"/>
    </location>
</feature>
<protein>
    <submittedName>
        <fullName evidence="2">Uncharacterized protein</fullName>
    </submittedName>
</protein>
<keyword evidence="3" id="KW-1185">Reference proteome</keyword>
<accession>A0A9P4K6E8</accession>
<keyword evidence="1" id="KW-0732">Signal</keyword>
<dbReference type="Proteomes" id="UP000800093">
    <property type="component" value="Unassembled WGS sequence"/>
</dbReference>
<evidence type="ECO:0000313" key="3">
    <source>
        <dbReference type="Proteomes" id="UP000800093"/>
    </source>
</evidence>
<gene>
    <name evidence="2" type="ORF">CC78DRAFT_582013</name>
</gene>
<proteinExistence type="predicted"/>
<dbReference type="AlphaFoldDB" id="A0A9P4K6E8"/>
<evidence type="ECO:0000256" key="1">
    <source>
        <dbReference type="SAM" id="SignalP"/>
    </source>
</evidence>